<feature type="transmembrane region" description="Helical" evidence="6">
    <location>
        <begin position="155"/>
        <end position="173"/>
    </location>
</feature>
<sequence length="326" mass="37044">MIQFGLLAPHLHNQFYVATKTDNVVEKRESRSSRFLKLFVKVLITALCFWYISRKIDFSQAFEALKRANWLLLLLSTLLYILSKIIGAFRLNIYFKNIGLRFRQWQHLKLYWLGLFYNLFLPGSISGDAYKVVILFKRLNAPYKKTSAAVLLDRFSGLLGLGIILSIYGILVLRTPLFTVLLVTGPVLAVAIFYFIIWRFFKDFLPGFFPTLLLGIAVQAIQVAGVYLILKALKLELHHQQWLFIFLAGQVLSVLPLSLGGGLGTRELVFTEGAIFFHLDPQAGVIISLLFYLTSVAGSVWGAYYIFHDPVKNLLRNDSPKTATQV</sequence>
<organism evidence="7 8">
    <name type="scientific">Flavisolibacter ginsenosidimutans</name>
    <dbReference type="NCBI Taxonomy" id="661481"/>
    <lineage>
        <taxon>Bacteria</taxon>
        <taxon>Pseudomonadati</taxon>
        <taxon>Bacteroidota</taxon>
        <taxon>Chitinophagia</taxon>
        <taxon>Chitinophagales</taxon>
        <taxon>Chitinophagaceae</taxon>
        <taxon>Flavisolibacter</taxon>
    </lineage>
</organism>
<dbReference type="Pfam" id="PF03706">
    <property type="entry name" value="LPG_synthase_TM"/>
    <property type="match status" value="1"/>
</dbReference>
<feature type="transmembrane region" description="Helical" evidence="6">
    <location>
        <begin position="68"/>
        <end position="89"/>
    </location>
</feature>
<keyword evidence="8" id="KW-1185">Reference proteome</keyword>
<protein>
    <submittedName>
        <fullName evidence="7">Flippase-like domain-containing protein</fullName>
    </submittedName>
</protein>
<proteinExistence type="predicted"/>
<keyword evidence="2" id="KW-1003">Cell membrane</keyword>
<reference evidence="7 8" key="1">
    <citation type="journal article" date="2015" name="Int. J. Syst. Evol. Microbiol.">
        <title>Flavisolibacter ginsenosidimutans sp. nov., with ginsenoside-converting activity isolated from soil used for cultivating ginseng.</title>
        <authorList>
            <person name="Zhao Y."/>
            <person name="Liu Q."/>
            <person name="Kang M.S."/>
            <person name="Jin F."/>
            <person name="Yu H."/>
            <person name="Im W.T."/>
        </authorList>
    </citation>
    <scope>NUCLEOTIDE SEQUENCE [LARGE SCALE GENOMIC DNA]</scope>
    <source>
        <strain evidence="7 8">Gsoil 636</strain>
    </source>
</reference>
<keyword evidence="3 6" id="KW-0812">Transmembrane</keyword>
<evidence type="ECO:0000256" key="3">
    <source>
        <dbReference type="ARBA" id="ARBA00022692"/>
    </source>
</evidence>
<keyword evidence="5 6" id="KW-0472">Membrane</keyword>
<evidence type="ECO:0000256" key="1">
    <source>
        <dbReference type="ARBA" id="ARBA00004651"/>
    </source>
</evidence>
<evidence type="ECO:0000256" key="5">
    <source>
        <dbReference type="ARBA" id="ARBA00023136"/>
    </source>
</evidence>
<dbReference type="GO" id="GO:0005886">
    <property type="term" value="C:plasma membrane"/>
    <property type="evidence" value="ECO:0007669"/>
    <property type="project" value="UniProtKB-SubCell"/>
</dbReference>
<feature type="transmembrane region" description="Helical" evidence="6">
    <location>
        <begin position="110"/>
        <end position="135"/>
    </location>
</feature>
<dbReference type="PANTHER" id="PTHR40277:SF1">
    <property type="entry name" value="BLL5419 PROTEIN"/>
    <property type="match status" value="1"/>
</dbReference>
<accession>A0A5B8UHU8</accession>
<evidence type="ECO:0000256" key="6">
    <source>
        <dbReference type="SAM" id="Phobius"/>
    </source>
</evidence>
<dbReference type="NCBIfam" id="TIGR00374">
    <property type="entry name" value="flippase-like domain"/>
    <property type="match status" value="1"/>
</dbReference>
<feature type="transmembrane region" description="Helical" evidence="6">
    <location>
        <begin position="180"/>
        <end position="201"/>
    </location>
</feature>
<feature type="transmembrane region" description="Helical" evidence="6">
    <location>
        <begin position="242"/>
        <end position="263"/>
    </location>
</feature>
<gene>
    <name evidence="7" type="ORF">FSB75_10105</name>
</gene>
<evidence type="ECO:0000313" key="7">
    <source>
        <dbReference type="EMBL" id="QEC56227.1"/>
    </source>
</evidence>
<keyword evidence="4 6" id="KW-1133">Transmembrane helix</keyword>
<dbReference type="EMBL" id="CP042433">
    <property type="protein sequence ID" value="QEC56227.1"/>
    <property type="molecule type" value="Genomic_DNA"/>
</dbReference>
<evidence type="ECO:0000256" key="4">
    <source>
        <dbReference type="ARBA" id="ARBA00022989"/>
    </source>
</evidence>
<dbReference type="OrthoDB" id="1123508at2"/>
<feature type="transmembrane region" description="Helical" evidence="6">
    <location>
        <begin position="207"/>
        <end position="230"/>
    </location>
</feature>
<comment type="subcellular location">
    <subcellularLocation>
        <location evidence="1">Cell membrane</location>
        <topology evidence="1">Multi-pass membrane protein</topology>
    </subcellularLocation>
</comment>
<name>A0A5B8UHU8_9BACT</name>
<dbReference type="InterPro" id="IPR022791">
    <property type="entry name" value="L-PG_synthase/AglD"/>
</dbReference>
<feature type="transmembrane region" description="Helical" evidence="6">
    <location>
        <begin position="35"/>
        <end position="53"/>
    </location>
</feature>
<dbReference type="KEGG" id="fgg:FSB75_10105"/>
<dbReference type="Proteomes" id="UP000321204">
    <property type="component" value="Chromosome"/>
</dbReference>
<dbReference type="AlphaFoldDB" id="A0A5B8UHU8"/>
<feature type="transmembrane region" description="Helical" evidence="6">
    <location>
        <begin position="283"/>
        <end position="307"/>
    </location>
</feature>
<evidence type="ECO:0000256" key="2">
    <source>
        <dbReference type="ARBA" id="ARBA00022475"/>
    </source>
</evidence>
<dbReference type="PANTHER" id="PTHR40277">
    <property type="entry name" value="BLL5419 PROTEIN"/>
    <property type="match status" value="1"/>
</dbReference>
<evidence type="ECO:0000313" key="8">
    <source>
        <dbReference type="Proteomes" id="UP000321204"/>
    </source>
</evidence>